<dbReference type="Proteomes" id="UP000308267">
    <property type="component" value="Unassembled WGS sequence"/>
</dbReference>
<feature type="compositionally biased region" description="Basic and acidic residues" evidence="1">
    <location>
        <begin position="412"/>
        <end position="424"/>
    </location>
</feature>
<dbReference type="OrthoDB" id="10302410at2759"/>
<proteinExistence type="predicted"/>
<protein>
    <submittedName>
        <fullName evidence="2">Uncharacterized protein</fullName>
    </submittedName>
</protein>
<comment type="caution">
    <text evidence="2">The sequence shown here is derived from an EMBL/GenBank/DDBJ whole genome shotgun (WGS) entry which is preliminary data.</text>
</comment>
<reference evidence="2 3" key="1">
    <citation type="journal article" date="2019" name="BMC Genomics">
        <title>New insights from Opisthorchis felineus genome: update on genomics of the epidemiologically important liver flukes.</title>
        <authorList>
            <person name="Ershov N.I."/>
            <person name="Mordvinov V.A."/>
            <person name="Prokhortchouk E.B."/>
            <person name="Pakharukova M.Y."/>
            <person name="Gunbin K.V."/>
            <person name="Ustyantsev K."/>
            <person name="Genaev M.A."/>
            <person name="Blinov A.G."/>
            <person name="Mazur A."/>
            <person name="Boulygina E."/>
            <person name="Tsygankova S."/>
            <person name="Khrameeva E."/>
            <person name="Chekanov N."/>
            <person name="Fan G."/>
            <person name="Xiao A."/>
            <person name="Zhang H."/>
            <person name="Xu X."/>
            <person name="Yang H."/>
            <person name="Solovyev V."/>
            <person name="Lee S.M."/>
            <person name="Liu X."/>
            <person name="Afonnikov D.A."/>
            <person name="Skryabin K.G."/>
        </authorList>
    </citation>
    <scope>NUCLEOTIDE SEQUENCE [LARGE SCALE GENOMIC DNA]</scope>
    <source>
        <strain evidence="2">AK-0245</strain>
        <tissue evidence="2">Whole organism</tissue>
    </source>
</reference>
<evidence type="ECO:0000313" key="2">
    <source>
        <dbReference type="EMBL" id="TGZ62071.1"/>
    </source>
</evidence>
<feature type="region of interest" description="Disordered" evidence="1">
    <location>
        <begin position="231"/>
        <end position="256"/>
    </location>
</feature>
<feature type="region of interest" description="Disordered" evidence="1">
    <location>
        <begin position="122"/>
        <end position="143"/>
    </location>
</feature>
<dbReference type="EMBL" id="SJOL01007707">
    <property type="protein sequence ID" value="TGZ62071.1"/>
    <property type="molecule type" value="Genomic_DNA"/>
</dbReference>
<organism evidence="2 3">
    <name type="scientific">Opisthorchis felineus</name>
    <dbReference type="NCBI Taxonomy" id="147828"/>
    <lineage>
        <taxon>Eukaryota</taxon>
        <taxon>Metazoa</taxon>
        <taxon>Spiralia</taxon>
        <taxon>Lophotrochozoa</taxon>
        <taxon>Platyhelminthes</taxon>
        <taxon>Trematoda</taxon>
        <taxon>Digenea</taxon>
        <taxon>Opisthorchiida</taxon>
        <taxon>Opisthorchiata</taxon>
        <taxon>Opisthorchiidae</taxon>
        <taxon>Opisthorchis</taxon>
    </lineage>
</organism>
<evidence type="ECO:0000313" key="3">
    <source>
        <dbReference type="Proteomes" id="UP000308267"/>
    </source>
</evidence>
<keyword evidence="3" id="KW-1185">Reference proteome</keyword>
<accession>A0A4S2LFL3</accession>
<sequence length="447" mass="50151">MTAAEFYDEIQGFYATIHSCRERRRQLVQAQSEILFASLSRTKTSVHSTRQAQRWANHKRLEFLHCRLVECERRMKLLCDRIEMTKSVNLTPIRNNGLSALKELSLSDELLTNGCDELTTERETADGLNQEGKVPQNKNGDHSSREIFSYSELLAVRPRAEHPKKPSVETSEKFREDYEQYSEILEQSSKHLTAHPHTGETLLQVPRVTPQLDVGKAAAIKVVDEPDIKSIAAPDRSKPDTSVLQSQDEDHWDAKDRVSETDNDFTMSGLLSYSHNNPSCAEKNKVPTIEISGPKTSTQISATNNTATKEDKPIFTAEDVESHHARLSPGLVRCANETLITNLLTENLDLDNNSQSSTTAVLPREKQMGYQNVLLKTLGPDIKDLSSAGEQTEEIEFGEAILRHSTVNSESSRPDAPDKPKEVPQTKPRLLSAYLNGCDSEEDSFYD</sequence>
<gene>
    <name evidence="2" type="ORF">CRM22_007640</name>
</gene>
<evidence type="ECO:0000256" key="1">
    <source>
        <dbReference type="SAM" id="MobiDB-lite"/>
    </source>
</evidence>
<dbReference type="AlphaFoldDB" id="A0A4S2LFL3"/>
<feature type="region of interest" description="Disordered" evidence="1">
    <location>
        <begin position="403"/>
        <end position="447"/>
    </location>
</feature>
<name>A0A4S2LFL3_OPIFE</name>